<accession>A0A8J6Z6W5</accession>
<reference evidence="2" key="1">
    <citation type="submission" date="2020-09" db="EMBL/GenBank/DDBJ databases">
        <title>A novel bacterium of genus Mangrovicoccus, isolated from South China Sea.</title>
        <authorList>
            <person name="Huang H."/>
            <person name="Mo K."/>
            <person name="Hu Y."/>
        </authorList>
    </citation>
    <scope>NUCLEOTIDE SEQUENCE</scope>
    <source>
        <strain evidence="2">HB182678</strain>
    </source>
</reference>
<feature type="transmembrane region" description="Helical" evidence="1">
    <location>
        <begin position="12"/>
        <end position="29"/>
    </location>
</feature>
<sequence length="97" mass="10988">MVAQQIDRIYALAYIGLAIGFPLLFLLYWRALFYARVIGNAGGFAEYRAALQARADSDPVARMSLGFLKSANLFFLFYWLSAVTVIGSHWMRGWWSG</sequence>
<keyword evidence="3" id="KW-1185">Reference proteome</keyword>
<organism evidence="2 3">
    <name type="scientific">Mangrovicoccus algicola</name>
    <dbReference type="NCBI Taxonomy" id="2771008"/>
    <lineage>
        <taxon>Bacteria</taxon>
        <taxon>Pseudomonadati</taxon>
        <taxon>Pseudomonadota</taxon>
        <taxon>Alphaproteobacteria</taxon>
        <taxon>Rhodobacterales</taxon>
        <taxon>Paracoccaceae</taxon>
        <taxon>Mangrovicoccus</taxon>
    </lineage>
</organism>
<protein>
    <submittedName>
        <fullName evidence="2">Uncharacterized protein</fullName>
    </submittedName>
</protein>
<keyword evidence="1" id="KW-1133">Transmembrane helix</keyword>
<gene>
    <name evidence="2" type="ORF">ICN82_12350</name>
</gene>
<dbReference type="Proteomes" id="UP000609121">
    <property type="component" value="Unassembled WGS sequence"/>
</dbReference>
<keyword evidence="1" id="KW-0472">Membrane</keyword>
<evidence type="ECO:0000256" key="1">
    <source>
        <dbReference type="SAM" id="Phobius"/>
    </source>
</evidence>
<keyword evidence="1" id="KW-0812">Transmembrane</keyword>
<evidence type="ECO:0000313" key="3">
    <source>
        <dbReference type="Proteomes" id="UP000609121"/>
    </source>
</evidence>
<proteinExistence type="predicted"/>
<dbReference type="RefSeq" id="WP_193183198.1">
    <property type="nucleotide sequence ID" value="NZ_JACVXA010000036.1"/>
</dbReference>
<feature type="transmembrane region" description="Helical" evidence="1">
    <location>
        <begin position="71"/>
        <end position="91"/>
    </location>
</feature>
<dbReference type="EMBL" id="JACVXA010000036">
    <property type="protein sequence ID" value="MBE3638994.1"/>
    <property type="molecule type" value="Genomic_DNA"/>
</dbReference>
<comment type="caution">
    <text evidence="2">The sequence shown here is derived from an EMBL/GenBank/DDBJ whole genome shotgun (WGS) entry which is preliminary data.</text>
</comment>
<evidence type="ECO:0000313" key="2">
    <source>
        <dbReference type="EMBL" id="MBE3638994.1"/>
    </source>
</evidence>
<dbReference type="AlphaFoldDB" id="A0A8J6Z6W5"/>
<name>A0A8J6Z6W5_9RHOB</name>